<evidence type="ECO:0000313" key="2">
    <source>
        <dbReference type="EMBL" id="NME72398.1"/>
    </source>
</evidence>
<name>A0A7X9S117_9BACT</name>
<keyword evidence="1" id="KW-1133">Transmembrane helix</keyword>
<accession>A0A7X9S117</accession>
<gene>
    <name evidence="2" type="ORF">HHU12_30840</name>
</gene>
<feature type="transmembrane region" description="Helical" evidence="1">
    <location>
        <begin position="131"/>
        <end position="160"/>
    </location>
</feature>
<dbReference type="EMBL" id="JABANE010000157">
    <property type="protein sequence ID" value="NME72398.1"/>
    <property type="molecule type" value="Genomic_DNA"/>
</dbReference>
<dbReference type="Proteomes" id="UP000576082">
    <property type="component" value="Unassembled WGS sequence"/>
</dbReference>
<keyword evidence="1" id="KW-0812">Transmembrane</keyword>
<protein>
    <submittedName>
        <fullName evidence="2">Uncharacterized protein</fullName>
    </submittedName>
</protein>
<organism evidence="2 3">
    <name type="scientific">Flammeovirga aprica JL-4</name>
    <dbReference type="NCBI Taxonomy" id="694437"/>
    <lineage>
        <taxon>Bacteria</taxon>
        <taxon>Pseudomonadati</taxon>
        <taxon>Bacteroidota</taxon>
        <taxon>Cytophagia</taxon>
        <taxon>Cytophagales</taxon>
        <taxon>Flammeovirgaceae</taxon>
        <taxon>Flammeovirga</taxon>
    </lineage>
</organism>
<sequence>MNTNSYSKSFYYFVGIVLLWIPILFFDSPYFYEHYFDGKILTTISVFTIFGVIFYMSSLRIRFLMLMMVPLSWLGEMLCSEWLDMYDYRGNQIPIYVPFGHAVIFALGWNITQKSPILSNALQFKKWMMGFYILLFGIITLYFKDTLSLALGILFFWALWRRNYMPFYLVMSALVLYLEVIGTYYGVWRWDQKQWIFQTVNPPIGAMFIYIGGDMILGRLCRYLLKIPRKKRSKLAQIP</sequence>
<feature type="transmembrane region" description="Helical" evidence="1">
    <location>
        <begin position="39"/>
        <end position="57"/>
    </location>
</feature>
<reference evidence="2 3" key="1">
    <citation type="submission" date="2020-04" db="EMBL/GenBank/DDBJ databases">
        <title>Flammeovirga sp. SR4, a novel species isolated from seawater.</title>
        <authorList>
            <person name="Wang X."/>
        </authorList>
    </citation>
    <scope>NUCLEOTIDE SEQUENCE [LARGE SCALE GENOMIC DNA]</scope>
    <source>
        <strain evidence="2 3">ATCC 23126</strain>
    </source>
</reference>
<dbReference type="AlphaFoldDB" id="A0A7X9S117"/>
<comment type="caution">
    <text evidence="2">The sequence shown here is derived from an EMBL/GenBank/DDBJ whole genome shotgun (WGS) entry which is preliminary data.</text>
</comment>
<evidence type="ECO:0000256" key="1">
    <source>
        <dbReference type="SAM" id="Phobius"/>
    </source>
</evidence>
<feature type="transmembrane region" description="Helical" evidence="1">
    <location>
        <begin position="12"/>
        <end position="32"/>
    </location>
</feature>
<dbReference type="RefSeq" id="WP_169660590.1">
    <property type="nucleotide sequence ID" value="NZ_JABANE010000157.1"/>
</dbReference>
<keyword evidence="1" id="KW-0472">Membrane</keyword>
<proteinExistence type="predicted"/>
<feature type="transmembrane region" description="Helical" evidence="1">
    <location>
        <begin position="167"/>
        <end position="187"/>
    </location>
</feature>
<evidence type="ECO:0000313" key="3">
    <source>
        <dbReference type="Proteomes" id="UP000576082"/>
    </source>
</evidence>
<feature type="transmembrane region" description="Helical" evidence="1">
    <location>
        <begin position="207"/>
        <end position="225"/>
    </location>
</feature>
<feature type="transmembrane region" description="Helical" evidence="1">
    <location>
        <begin position="95"/>
        <end position="111"/>
    </location>
</feature>
<keyword evidence="3" id="KW-1185">Reference proteome</keyword>